<dbReference type="EMBL" id="JBBWWQ010000018">
    <property type="protein sequence ID" value="KAK8921905.1"/>
    <property type="molecule type" value="Genomic_DNA"/>
</dbReference>
<dbReference type="Gene3D" id="1.10.220.10">
    <property type="entry name" value="Annexin"/>
    <property type="match status" value="1"/>
</dbReference>
<name>A0AAP0B0U6_9ASPA</name>
<reference evidence="3 4" key="1">
    <citation type="journal article" date="2022" name="Nat. Plants">
        <title>Genomes of leafy and leafless Platanthera orchids illuminate the evolution of mycoheterotrophy.</title>
        <authorList>
            <person name="Li M.H."/>
            <person name="Liu K.W."/>
            <person name="Li Z."/>
            <person name="Lu H.C."/>
            <person name="Ye Q.L."/>
            <person name="Zhang D."/>
            <person name="Wang J.Y."/>
            <person name="Li Y.F."/>
            <person name="Zhong Z.M."/>
            <person name="Liu X."/>
            <person name="Yu X."/>
            <person name="Liu D.K."/>
            <person name="Tu X.D."/>
            <person name="Liu B."/>
            <person name="Hao Y."/>
            <person name="Liao X.Y."/>
            <person name="Jiang Y.T."/>
            <person name="Sun W.H."/>
            <person name="Chen J."/>
            <person name="Chen Y.Q."/>
            <person name="Ai Y."/>
            <person name="Zhai J.W."/>
            <person name="Wu S.S."/>
            <person name="Zhou Z."/>
            <person name="Hsiao Y.Y."/>
            <person name="Wu W.L."/>
            <person name="Chen Y.Y."/>
            <person name="Lin Y.F."/>
            <person name="Hsu J.L."/>
            <person name="Li C.Y."/>
            <person name="Wang Z.W."/>
            <person name="Zhao X."/>
            <person name="Zhong W.Y."/>
            <person name="Ma X.K."/>
            <person name="Ma L."/>
            <person name="Huang J."/>
            <person name="Chen G.Z."/>
            <person name="Huang M.Z."/>
            <person name="Huang L."/>
            <person name="Peng D.H."/>
            <person name="Luo Y.B."/>
            <person name="Zou S.Q."/>
            <person name="Chen S.P."/>
            <person name="Lan S."/>
            <person name="Tsai W.C."/>
            <person name="Van de Peer Y."/>
            <person name="Liu Z.J."/>
        </authorList>
    </citation>
    <scope>NUCLEOTIDE SEQUENCE [LARGE SCALE GENOMIC DNA]</scope>
    <source>
        <strain evidence="3">Lor287</strain>
    </source>
</reference>
<organism evidence="3 4">
    <name type="scientific">Platanthera zijinensis</name>
    <dbReference type="NCBI Taxonomy" id="2320716"/>
    <lineage>
        <taxon>Eukaryota</taxon>
        <taxon>Viridiplantae</taxon>
        <taxon>Streptophyta</taxon>
        <taxon>Embryophyta</taxon>
        <taxon>Tracheophyta</taxon>
        <taxon>Spermatophyta</taxon>
        <taxon>Magnoliopsida</taxon>
        <taxon>Liliopsida</taxon>
        <taxon>Asparagales</taxon>
        <taxon>Orchidaceae</taxon>
        <taxon>Orchidoideae</taxon>
        <taxon>Orchideae</taxon>
        <taxon>Orchidinae</taxon>
        <taxon>Platanthera</taxon>
    </lineage>
</organism>
<dbReference type="SUPFAM" id="SSF47874">
    <property type="entry name" value="Annexin"/>
    <property type="match status" value="1"/>
</dbReference>
<keyword evidence="4" id="KW-1185">Reference proteome</keyword>
<dbReference type="AlphaFoldDB" id="A0AAP0B0U6"/>
<dbReference type="GO" id="GO:0005544">
    <property type="term" value="F:calcium-dependent phospholipid binding"/>
    <property type="evidence" value="ECO:0007669"/>
    <property type="project" value="InterPro"/>
</dbReference>
<dbReference type="Pfam" id="PF00191">
    <property type="entry name" value="Annexin"/>
    <property type="match status" value="1"/>
</dbReference>
<proteinExistence type="predicted"/>
<accession>A0AAP0B0U6</accession>
<sequence>MSPGRAADVASMDRILEVSRMNLEGWGTNEELIVTILAHRFVGQRRQIRQAYADLFGEDILKSLDKELRHDFETSI</sequence>
<keyword evidence="1" id="KW-0677">Repeat</keyword>
<dbReference type="PROSITE" id="PS51897">
    <property type="entry name" value="ANNEXIN_2"/>
    <property type="match status" value="1"/>
</dbReference>
<evidence type="ECO:0000313" key="4">
    <source>
        <dbReference type="Proteomes" id="UP001418222"/>
    </source>
</evidence>
<evidence type="ECO:0000313" key="3">
    <source>
        <dbReference type="EMBL" id="KAK8921905.1"/>
    </source>
</evidence>
<gene>
    <name evidence="3" type="primary">ANN1</name>
    <name evidence="3" type="ORF">KSP39_PZI020232</name>
</gene>
<dbReference type="InterPro" id="IPR018502">
    <property type="entry name" value="Annexin_repeat"/>
</dbReference>
<dbReference type="InterPro" id="IPR037104">
    <property type="entry name" value="Annexin_sf"/>
</dbReference>
<keyword evidence="2" id="KW-0041">Annexin</keyword>
<dbReference type="GO" id="GO:0005509">
    <property type="term" value="F:calcium ion binding"/>
    <property type="evidence" value="ECO:0007669"/>
    <property type="project" value="InterPro"/>
</dbReference>
<evidence type="ECO:0000256" key="2">
    <source>
        <dbReference type="ARBA" id="ARBA00023216"/>
    </source>
</evidence>
<protein>
    <submittedName>
        <fullName evidence="3">Annexin D1</fullName>
    </submittedName>
</protein>
<comment type="caution">
    <text evidence="3">The sequence shown here is derived from an EMBL/GenBank/DDBJ whole genome shotgun (WGS) entry which is preliminary data.</text>
</comment>
<dbReference type="SMART" id="SM00335">
    <property type="entry name" value="ANX"/>
    <property type="match status" value="1"/>
</dbReference>
<dbReference type="Proteomes" id="UP001418222">
    <property type="component" value="Unassembled WGS sequence"/>
</dbReference>
<evidence type="ECO:0000256" key="1">
    <source>
        <dbReference type="ARBA" id="ARBA00022737"/>
    </source>
</evidence>